<accession>A0A1Y1HNH1</accession>
<feature type="compositionally biased region" description="Basic and acidic residues" evidence="8">
    <location>
        <begin position="24"/>
        <end position="33"/>
    </location>
</feature>
<feature type="compositionally biased region" description="Basic and acidic residues" evidence="8">
    <location>
        <begin position="55"/>
        <end position="71"/>
    </location>
</feature>
<dbReference type="EMBL" id="DF236997">
    <property type="protein sequence ID" value="GAQ80190.1"/>
    <property type="molecule type" value="Genomic_DNA"/>
</dbReference>
<evidence type="ECO:0000259" key="9">
    <source>
        <dbReference type="Pfam" id="PF03167"/>
    </source>
</evidence>
<dbReference type="AlphaFoldDB" id="A0A1Y1HNH1"/>
<dbReference type="InterPro" id="IPR005122">
    <property type="entry name" value="Uracil-DNA_glycosylase-like"/>
</dbReference>
<comment type="similarity">
    <text evidence="2">Belongs to the uracil-DNA glycosylase (UDG) superfamily. SMUG1 family.</text>
</comment>
<dbReference type="CDD" id="cd19374">
    <property type="entry name" value="UDG-F3_SMUG1-like"/>
    <property type="match status" value="1"/>
</dbReference>
<organism evidence="10 11">
    <name type="scientific">Klebsormidium nitens</name>
    <name type="common">Green alga</name>
    <name type="synonym">Ulothrix nitens</name>
    <dbReference type="NCBI Taxonomy" id="105231"/>
    <lineage>
        <taxon>Eukaryota</taxon>
        <taxon>Viridiplantae</taxon>
        <taxon>Streptophyta</taxon>
        <taxon>Klebsormidiophyceae</taxon>
        <taxon>Klebsormidiales</taxon>
        <taxon>Klebsormidiaceae</taxon>
        <taxon>Klebsormidium</taxon>
    </lineage>
</organism>
<dbReference type="InterPro" id="IPR039134">
    <property type="entry name" value="SMUG1"/>
</dbReference>
<evidence type="ECO:0000256" key="6">
    <source>
        <dbReference type="ARBA" id="ARBA00023204"/>
    </source>
</evidence>
<dbReference type="SUPFAM" id="SSF52141">
    <property type="entry name" value="Uracil-DNA glycosylase-like"/>
    <property type="match status" value="1"/>
</dbReference>
<keyword evidence="6" id="KW-0234">DNA repair</keyword>
<evidence type="ECO:0000313" key="11">
    <source>
        <dbReference type="Proteomes" id="UP000054558"/>
    </source>
</evidence>
<evidence type="ECO:0000313" key="10">
    <source>
        <dbReference type="EMBL" id="GAQ80190.1"/>
    </source>
</evidence>
<keyword evidence="11" id="KW-1185">Reference proteome</keyword>
<feature type="domain" description="Uracil-DNA glycosylase-like" evidence="9">
    <location>
        <begin position="162"/>
        <end position="325"/>
    </location>
</feature>
<protein>
    <submittedName>
        <fullName evidence="10">Single-strand selective monofunctional uracil DNA glycosylase</fullName>
    </submittedName>
</protein>
<evidence type="ECO:0000256" key="8">
    <source>
        <dbReference type="SAM" id="MobiDB-lite"/>
    </source>
</evidence>
<dbReference type="InterPro" id="IPR036895">
    <property type="entry name" value="Uracil-DNA_glycosylase-like_sf"/>
</dbReference>
<dbReference type="PANTHER" id="PTHR13235:SF2">
    <property type="entry name" value="SINGLE-STRAND SELECTIVE MONOFUNCTIONAL URACIL DNA GLYCOSYLASE"/>
    <property type="match status" value="1"/>
</dbReference>
<dbReference type="Proteomes" id="UP000054558">
    <property type="component" value="Unassembled WGS sequence"/>
</dbReference>
<evidence type="ECO:0000256" key="3">
    <source>
        <dbReference type="ARBA" id="ARBA00022763"/>
    </source>
</evidence>
<dbReference type="OrthoDB" id="408702at2759"/>
<dbReference type="GO" id="GO:0005634">
    <property type="term" value="C:nucleus"/>
    <property type="evidence" value="ECO:0007669"/>
    <property type="project" value="UniProtKB-SubCell"/>
</dbReference>
<gene>
    <name evidence="10" type="ORF">KFL_000480310</name>
</gene>
<dbReference type="GO" id="GO:0017065">
    <property type="term" value="F:single-strand selective uracil DNA N-glycosylase activity"/>
    <property type="evidence" value="ECO:0007669"/>
    <property type="project" value="InterPro"/>
</dbReference>
<dbReference type="GO" id="GO:0006284">
    <property type="term" value="P:base-excision repair"/>
    <property type="evidence" value="ECO:0007669"/>
    <property type="project" value="InterPro"/>
</dbReference>
<feature type="region of interest" description="Disordered" evidence="8">
    <location>
        <begin position="1"/>
        <end position="103"/>
    </location>
</feature>
<evidence type="ECO:0000256" key="4">
    <source>
        <dbReference type="ARBA" id="ARBA00022801"/>
    </source>
</evidence>
<evidence type="ECO:0000256" key="5">
    <source>
        <dbReference type="ARBA" id="ARBA00023125"/>
    </source>
</evidence>
<dbReference type="GO" id="GO:0003677">
    <property type="term" value="F:DNA binding"/>
    <property type="evidence" value="ECO:0007669"/>
    <property type="project" value="UniProtKB-KW"/>
</dbReference>
<dbReference type="STRING" id="105231.A0A1Y1HNH1"/>
<dbReference type="Gene3D" id="3.40.470.10">
    <property type="entry name" value="Uracil-DNA glycosylase-like domain"/>
    <property type="match status" value="1"/>
</dbReference>
<keyword evidence="3" id="KW-0227">DNA damage</keyword>
<feature type="compositionally biased region" description="Polar residues" evidence="8">
    <location>
        <begin position="86"/>
        <end position="103"/>
    </location>
</feature>
<feature type="compositionally biased region" description="Low complexity" evidence="8">
    <location>
        <begin position="42"/>
        <end position="52"/>
    </location>
</feature>
<keyword evidence="5" id="KW-0238">DNA-binding</keyword>
<dbReference type="GO" id="GO:0000703">
    <property type="term" value="F:oxidized pyrimidine nucleobase lesion DNA N-glycosylase activity"/>
    <property type="evidence" value="ECO:0000318"/>
    <property type="project" value="GO_Central"/>
</dbReference>
<dbReference type="OMA" id="VANYCPL"/>
<evidence type="ECO:0000256" key="2">
    <source>
        <dbReference type="ARBA" id="ARBA00007889"/>
    </source>
</evidence>
<dbReference type="PANTHER" id="PTHR13235">
    <property type="entry name" value="SINGLE-STRAND SELECTIVE MONOFUNCTIONAL URACIL DNA GLYCOSYLASE"/>
    <property type="match status" value="1"/>
</dbReference>
<dbReference type="Pfam" id="PF03167">
    <property type="entry name" value="UDG"/>
    <property type="match status" value="1"/>
</dbReference>
<keyword evidence="4" id="KW-0378">Hydrolase</keyword>
<reference evidence="10 11" key="1">
    <citation type="journal article" date="2014" name="Nat. Commun.">
        <title>Klebsormidium flaccidum genome reveals primary factors for plant terrestrial adaptation.</title>
        <authorList>
            <person name="Hori K."/>
            <person name="Maruyama F."/>
            <person name="Fujisawa T."/>
            <person name="Togashi T."/>
            <person name="Yamamoto N."/>
            <person name="Seo M."/>
            <person name="Sato S."/>
            <person name="Yamada T."/>
            <person name="Mori H."/>
            <person name="Tajima N."/>
            <person name="Moriyama T."/>
            <person name="Ikeuchi M."/>
            <person name="Watanabe M."/>
            <person name="Wada H."/>
            <person name="Kobayashi K."/>
            <person name="Saito M."/>
            <person name="Masuda T."/>
            <person name="Sasaki-Sekimoto Y."/>
            <person name="Mashiguchi K."/>
            <person name="Awai K."/>
            <person name="Shimojima M."/>
            <person name="Masuda S."/>
            <person name="Iwai M."/>
            <person name="Nobusawa T."/>
            <person name="Narise T."/>
            <person name="Kondo S."/>
            <person name="Saito H."/>
            <person name="Sato R."/>
            <person name="Murakawa M."/>
            <person name="Ihara Y."/>
            <person name="Oshima-Yamada Y."/>
            <person name="Ohtaka K."/>
            <person name="Satoh M."/>
            <person name="Sonobe K."/>
            <person name="Ishii M."/>
            <person name="Ohtani R."/>
            <person name="Kanamori-Sato M."/>
            <person name="Honoki R."/>
            <person name="Miyazaki D."/>
            <person name="Mochizuki H."/>
            <person name="Umetsu J."/>
            <person name="Higashi K."/>
            <person name="Shibata D."/>
            <person name="Kamiya Y."/>
            <person name="Sato N."/>
            <person name="Nakamura Y."/>
            <person name="Tabata S."/>
            <person name="Ida S."/>
            <person name="Kurokawa K."/>
            <person name="Ohta H."/>
        </authorList>
    </citation>
    <scope>NUCLEOTIDE SEQUENCE [LARGE SCALE GENOMIC DNA]</scope>
    <source>
        <strain evidence="10 11">NIES-2285</strain>
    </source>
</reference>
<comment type="subcellular location">
    <subcellularLocation>
        <location evidence="1">Nucleus</location>
    </subcellularLocation>
</comment>
<name>A0A1Y1HNH1_KLENI</name>
<evidence type="ECO:0000256" key="1">
    <source>
        <dbReference type="ARBA" id="ARBA00004123"/>
    </source>
</evidence>
<dbReference type="GO" id="GO:0004844">
    <property type="term" value="F:uracil DNA N-glycosylase activity"/>
    <property type="evidence" value="ECO:0000318"/>
    <property type="project" value="GO_Central"/>
</dbReference>
<proteinExistence type="inferred from homology"/>
<sequence>MTRKAVKRGGLTSGVPERGAGSARVEENTDKMHGGRARGRVAKQAAAQKALAPNSRKDGVPEESGHAETEKLLPAAKRARVEENAAGQSSSPSRASEPNATQLQPDVQERCKVLLEVAQDLVKQLQPLKFKAPVTHVYNPLEYAMKSYMQYVTRYGGRSGIVLLVGLNPGPWGMAQTGVPFGDTSMVKDFLGIMAPVEQPPKVHPKRLVYGFSCPYKEVSGQRIWGWARDRYKDPEAFFNKFYVMNYCPLAFMEGPNGKLRTPDKLPAAERDAVVRICDEALTKTIEVLKPKLVIGIGQYTSERVRRCAGDIKTGTVMHPSPANPATNAGWAGIAEKQLQDMGVDLS</sequence>
<dbReference type="FunFam" id="3.40.470.10:FF:000005">
    <property type="entry name" value="Single-strand selective monofunctional uracil DNA glycosylase"/>
    <property type="match status" value="1"/>
</dbReference>
<keyword evidence="7" id="KW-0539">Nucleus</keyword>
<evidence type="ECO:0000256" key="7">
    <source>
        <dbReference type="ARBA" id="ARBA00023242"/>
    </source>
</evidence>